<sequence>MKHLNDKQKENLATFYNNLALVLLTAGAITPIFTGIGNQLVFSIKSVVAFIGMLYFLQVSLKFLK</sequence>
<gene>
    <name evidence="2" type="ORF">AUK04_00845</name>
</gene>
<keyword evidence="1" id="KW-1133">Transmembrane helix</keyword>
<dbReference type="EMBL" id="MNZM01000019">
    <property type="protein sequence ID" value="OIP85917.1"/>
    <property type="molecule type" value="Genomic_DNA"/>
</dbReference>
<feature type="transmembrane region" description="Helical" evidence="1">
    <location>
        <begin position="12"/>
        <end position="33"/>
    </location>
</feature>
<evidence type="ECO:0000313" key="2">
    <source>
        <dbReference type="EMBL" id="OIP85917.1"/>
    </source>
</evidence>
<keyword evidence="1" id="KW-0812">Transmembrane</keyword>
<accession>A0A1J5HKV8</accession>
<evidence type="ECO:0000313" key="3">
    <source>
        <dbReference type="Proteomes" id="UP000183758"/>
    </source>
</evidence>
<name>A0A1J5HKV8_9BACT</name>
<reference evidence="2 3" key="1">
    <citation type="journal article" date="2016" name="Environ. Microbiol.">
        <title>Genomic resolution of a cold subsurface aquifer community provides metabolic insights for novel microbes adapted to high CO concentrations.</title>
        <authorList>
            <person name="Probst A.J."/>
            <person name="Castelle C.J."/>
            <person name="Singh A."/>
            <person name="Brown C.T."/>
            <person name="Anantharaman K."/>
            <person name="Sharon I."/>
            <person name="Hug L.A."/>
            <person name="Burstein D."/>
            <person name="Emerson J.B."/>
            <person name="Thomas B.C."/>
            <person name="Banfield J.F."/>
        </authorList>
    </citation>
    <scope>NUCLEOTIDE SEQUENCE [LARGE SCALE GENOMIC DNA]</scope>
    <source>
        <strain evidence="2">CG2_30_33_16</strain>
    </source>
</reference>
<dbReference type="AlphaFoldDB" id="A0A1J5HKV8"/>
<organism evidence="2 3">
    <name type="scientific">Candidatus Roizmanbacteria bacterium CG2_30_33_16</name>
    <dbReference type="NCBI Taxonomy" id="1805340"/>
    <lineage>
        <taxon>Bacteria</taxon>
        <taxon>Candidatus Roizmaniibacteriota</taxon>
    </lineage>
</organism>
<feature type="transmembrane region" description="Helical" evidence="1">
    <location>
        <begin position="39"/>
        <end position="57"/>
    </location>
</feature>
<dbReference type="Proteomes" id="UP000183758">
    <property type="component" value="Unassembled WGS sequence"/>
</dbReference>
<keyword evidence="1" id="KW-0472">Membrane</keyword>
<protein>
    <submittedName>
        <fullName evidence="2">Uncharacterized protein</fullName>
    </submittedName>
</protein>
<evidence type="ECO:0000256" key="1">
    <source>
        <dbReference type="SAM" id="Phobius"/>
    </source>
</evidence>
<proteinExistence type="predicted"/>
<comment type="caution">
    <text evidence="2">The sequence shown here is derived from an EMBL/GenBank/DDBJ whole genome shotgun (WGS) entry which is preliminary data.</text>
</comment>